<keyword evidence="1" id="KW-1133">Transmembrane helix</keyword>
<sequence length="263" mass="28109">MMAPVTTHRTQRLAAALIGALLAAHALWLVSRGLMHLGVMLPLAGGVLTMVLALRWPRWRAWLGARPRCQRAWQLACWGLALWLVSLALFFAHVAHTPGATATAPPHAIVVLGSGTPDCKPSPTLQARLDLAAQEARRWPQALVVTSGGADWGRTCTEGQVMADALHAAGLPASRLLVEGRSTSTDENLRFSQAVLAVHGAPAMAPVLIVTSDFHAPRAAAIARRAGYAQPQAVGAPVPLATRYNAWLREYFAYLSGWGLGEY</sequence>
<feature type="domain" description="DUF218" evidence="2">
    <location>
        <begin position="108"/>
        <end position="252"/>
    </location>
</feature>
<keyword evidence="1" id="KW-0812">Transmembrane</keyword>
<dbReference type="GO" id="GO:0005886">
    <property type="term" value="C:plasma membrane"/>
    <property type="evidence" value="ECO:0007669"/>
    <property type="project" value="TreeGrafter"/>
</dbReference>
<accession>A0A975CJY3</accession>
<dbReference type="PANTHER" id="PTHR30336">
    <property type="entry name" value="INNER MEMBRANE PROTEIN, PROBABLE PERMEASE"/>
    <property type="match status" value="1"/>
</dbReference>
<dbReference type="InterPro" id="IPR003848">
    <property type="entry name" value="DUF218"/>
</dbReference>
<gene>
    <name evidence="3" type="ORF">J1M35_09885</name>
</gene>
<dbReference type="InterPro" id="IPR014729">
    <property type="entry name" value="Rossmann-like_a/b/a_fold"/>
</dbReference>
<dbReference type="Proteomes" id="UP000663903">
    <property type="component" value="Chromosome"/>
</dbReference>
<reference evidence="3" key="1">
    <citation type="submission" date="2021-03" db="EMBL/GenBank/DDBJ databases">
        <title>Ottowia sp. 27C isolated from the cloaca of a Giant Asian pond turtle (Heosemys grandis).</title>
        <authorList>
            <person name="Spergser J."/>
            <person name="Busse H.-J."/>
        </authorList>
    </citation>
    <scope>NUCLEOTIDE SEQUENCE</scope>
    <source>
        <strain evidence="3">27C</strain>
    </source>
</reference>
<feature type="transmembrane region" description="Helical" evidence="1">
    <location>
        <begin position="75"/>
        <end position="95"/>
    </location>
</feature>
<dbReference type="Pfam" id="PF02698">
    <property type="entry name" value="DUF218"/>
    <property type="match status" value="1"/>
</dbReference>
<evidence type="ECO:0000256" key="1">
    <source>
        <dbReference type="SAM" id="Phobius"/>
    </source>
</evidence>
<organism evidence="3 4">
    <name type="scientific">Ottowia testudinis</name>
    <dbReference type="NCBI Taxonomy" id="2816950"/>
    <lineage>
        <taxon>Bacteria</taxon>
        <taxon>Pseudomonadati</taxon>
        <taxon>Pseudomonadota</taxon>
        <taxon>Betaproteobacteria</taxon>
        <taxon>Burkholderiales</taxon>
        <taxon>Comamonadaceae</taxon>
        <taxon>Ottowia</taxon>
    </lineage>
</organism>
<name>A0A975CJY3_9BURK</name>
<keyword evidence="4" id="KW-1185">Reference proteome</keyword>
<feature type="transmembrane region" description="Helical" evidence="1">
    <location>
        <begin position="36"/>
        <end position="54"/>
    </location>
</feature>
<dbReference type="AlphaFoldDB" id="A0A975CJY3"/>
<keyword evidence="1" id="KW-0472">Membrane</keyword>
<dbReference type="InterPro" id="IPR051599">
    <property type="entry name" value="Cell_Envelope_Assoc"/>
</dbReference>
<dbReference type="CDD" id="cd06259">
    <property type="entry name" value="YdcF-like"/>
    <property type="match status" value="1"/>
</dbReference>
<dbReference type="KEGG" id="otd:J1M35_09885"/>
<evidence type="ECO:0000313" key="3">
    <source>
        <dbReference type="EMBL" id="QTD47142.1"/>
    </source>
</evidence>
<dbReference type="Gene3D" id="3.40.50.620">
    <property type="entry name" value="HUPs"/>
    <property type="match status" value="1"/>
</dbReference>
<dbReference type="PANTHER" id="PTHR30336:SF20">
    <property type="entry name" value="DUF218 DOMAIN-CONTAINING PROTEIN"/>
    <property type="match status" value="1"/>
</dbReference>
<protein>
    <submittedName>
        <fullName evidence="3">YdcF family protein</fullName>
    </submittedName>
</protein>
<evidence type="ECO:0000259" key="2">
    <source>
        <dbReference type="Pfam" id="PF02698"/>
    </source>
</evidence>
<proteinExistence type="predicted"/>
<dbReference type="EMBL" id="CP071796">
    <property type="protein sequence ID" value="QTD47142.1"/>
    <property type="molecule type" value="Genomic_DNA"/>
</dbReference>
<evidence type="ECO:0000313" key="4">
    <source>
        <dbReference type="Proteomes" id="UP000663903"/>
    </source>
</evidence>
<dbReference type="RefSeq" id="WP_208011038.1">
    <property type="nucleotide sequence ID" value="NZ_CP071796.1"/>
</dbReference>